<proteinExistence type="inferred from homology"/>
<protein>
    <recommendedName>
        <fullName evidence="6">Enoyl-CoA hydratase domain-containing protein 3, mitochondrial</fullName>
    </recommendedName>
</protein>
<dbReference type="InterPro" id="IPR029045">
    <property type="entry name" value="ClpP/crotonase-like_dom_sf"/>
</dbReference>
<evidence type="ECO:0000313" key="7">
    <source>
        <dbReference type="EMBL" id="PVZ12007.1"/>
    </source>
</evidence>
<comment type="similarity">
    <text evidence="1">Belongs to the enoyl-CoA hydratase/isomerase family.</text>
</comment>
<keyword evidence="3" id="KW-0809">Transit peptide</keyword>
<evidence type="ECO:0000256" key="6">
    <source>
        <dbReference type="ARBA" id="ARBA00040545"/>
    </source>
</evidence>
<organism evidence="7 8">
    <name type="scientific">Actinomycetospora cinnamomea</name>
    <dbReference type="NCBI Taxonomy" id="663609"/>
    <lineage>
        <taxon>Bacteria</taxon>
        <taxon>Bacillati</taxon>
        <taxon>Actinomycetota</taxon>
        <taxon>Actinomycetes</taxon>
        <taxon>Pseudonocardiales</taxon>
        <taxon>Pseudonocardiaceae</taxon>
        <taxon>Actinomycetospora</taxon>
    </lineage>
</organism>
<dbReference type="RefSeq" id="WP_116707675.1">
    <property type="nucleotide sequence ID" value="NZ_QEKW01000003.1"/>
</dbReference>
<dbReference type="OrthoDB" id="370015at2"/>
<accession>A0A2U1FIM2</accession>
<dbReference type="PANTHER" id="PTHR43602:SF1">
    <property type="entry name" value="ENOYL-COA HYDRATASE DOMAIN-CONTAINING PROTEIN 3, MITOCHONDRIAL"/>
    <property type="match status" value="1"/>
</dbReference>
<dbReference type="InterPro" id="IPR001753">
    <property type="entry name" value="Enoyl-CoA_hydra/iso"/>
</dbReference>
<dbReference type="Proteomes" id="UP000245639">
    <property type="component" value="Unassembled WGS sequence"/>
</dbReference>
<dbReference type="NCBIfam" id="NF006008">
    <property type="entry name" value="PRK08139.1"/>
    <property type="match status" value="1"/>
</dbReference>
<evidence type="ECO:0000256" key="2">
    <source>
        <dbReference type="ARBA" id="ARBA00022832"/>
    </source>
</evidence>
<reference evidence="7 8" key="1">
    <citation type="submission" date="2018-04" db="EMBL/GenBank/DDBJ databases">
        <title>Genomic Encyclopedia of Type Strains, Phase IV (KMG-IV): sequencing the most valuable type-strain genomes for metagenomic binning, comparative biology and taxonomic classification.</title>
        <authorList>
            <person name="Goeker M."/>
        </authorList>
    </citation>
    <scope>NUCLEOTIDE SEQUENCE [LARGE SCALE GENOMIC DNA]</scope>
    <source>
        <strain evidence="7 8">DSM 45771</strain>
    </source>
</reference>
<dbReference type="InterPro" id="IPR052377">
    <property type="entry name" value="Mitochondrial_ECH-domain"/>
</dbReference>
<evidence type="ECO:0000313" key="8">
    <source>
        <dbReference type="Proteomes" id="UP000245639"/>
    </source>
</evidence>
<evidence type="ECO:0000256" key="3">
    <source>
        <dbReference type="ARBA" id="ARBA00022946"/>
    </source>
</evidence>
<dbReference type="CDD" id="cd06558">
    <property type="entry name" value="crotonase-like"/>
    <property type="match status" value="1"/>
</dbReference>
<dbReference type="GO" id="GO:0016836">
    <property type="term" value="F:hydro-lyase activity"/>
    <property type="evidence" value="ECO:0007669"/>
    <property type="project" value="TreeGrafter"/>
</dbReference>
<keyword evidence="4" id="KW-0443">Lipid metabolism</keyword>
<dbReference type="Pfam" id="PF00378">
    <property type="entry name" value="ECH_1"/>
    <property type="match status" value="1"/>
</dbReference>
<keyword evidence="2" id="KW-0276">Fatty acid metabolism</keyword>
<dbReference type="EMBL" id="QEKW01000003">
    <property type="protein sequence ID" value="PVZ12007.1"/>
    <property type="molecule type" value="Genomic_DNA"/>
</dbReference>
<dbReference type="AlphaFoldDB" id="A0A2U1FIM2"/>
<dbReference type="GO" id="GO:0006631">
    <property type="term" value="P:fatty acid metabolic process"/>
    <property type="evidence" value="ECO:0007669"/>
    <property type="project" value="UniProtKB-KW"/>
</dbReference>
<dbReference type="InterPro" id="IPR014748">
    <property type="entry name" value="Enoyl-CoA_hydra_C"/>
</dbReference>
<dbReference type="PANTHER" id="PTHR43602">
    <property type="match status" value="1"/>
</dbReference>
<gene>
    <name evidence="7" type="ORF">C8D89_103338</name>
</gene>
<comment type="function">
    <text evidence="5">May play a role in fatty acid biosynthesis and insulin sensitivity.</text>
</comment>
<comment type="caution">
    <text evidence="7">The sequence shown here is derived from an EMBL/GenBank/DDBJ whole genome shotgun (WGS) entry which is preliminary data.</text>
</comment>
<dbReference type="Gene3D" id="3.90.226.10">
    <property type="entry name" value="2-enoyl-CoA Hydratase, Chain A, domain 1"/>
    <property type="match status" value="1"/>
</dbReference>
<evidence type="ECO:0000256" key="1">
    <source>
        <dbReference type="ARBA" id="ARBA00005254"/>
    </source>
</evidence>
<name>A0A2U1FIM2_9PSEU</name>
<sequence>MTVSAPSTPTHEQPADPPAVRVEVEGATAVLTLANPRRRNALSVATMRELTAALTDVAARDGVRAIVLRAEGPAFSAGHDLSEMIDRTLEEEREVFAVCTELMTTVHRVPQPVIAAVQGVAVAAGCQLVATCDLAVAAEGAVFGTPGVKIGLFCSTPMVAVTRAIGRKRAMQLLLTGETIDAATAAEWGLVNQVVAADELDAAVRALADKVADASAVTLRIGKEAFYRQVDLPEDAAYEQMSETMATNAMTCDAQEGMSAFLAKRAPTWSHHD</sequence>
<evidence type="ECO:0000256" key="5">
    <source>
        <dbReference type="ARBA" id="ARBA00037410"/>
    </source>
</evidence>
<keyword evidence="8" id="KW-1185">Reference proteome</keyword>
<evidence type="ECO:0000256" key="4">
    <source>
        <dbReference type="ARBA" id="ARBA00023098"/>
    </source>
</evidence>
<dbReference type="SUPFAM" id="SSF52096">
    <property type="entry name" value="ClpP/crotonase"/>
    <property type="match status" value="1"/>
</dbReference>
<dbReference type="Gene3D" id="1.10.12.10">
    <property type="entry name" value="Lyase 2-enoyl-coa Hydratase, Chain A, domain 2"/>
    <property type="match status" value="1"/>
</dbReference>